<dbReference type="Pfam" id="PF00814">
    <property type="entry name" value="TsaD"/>
    <property type="match status" value="1"/>
</dbReference>
<evidence type="ECO:0000313" key="3">
    <source>
        <dbReference type="Proteomes" id="UP000321405"/>
    </source>
</evidence>
<sequence length="217" mass="22547">MMAVDKGARCLVLNGATLGATGSGVLALFSGGHPLSSAALEGLSATAGMASLCRVLLEQAGWEDGPGRIVAVTGPGSFTGLRATLALAQGLALGYSASLCGVTLGQAYRAREGWSEAYCITRARRDRLFMERPDGTVWAGPSGAIALPARAFVVGNGVSMLDLPQHETLIRADCTSPDPRDIYRAACHADDRPSLQPLYIDAPEARLPSQGLRPSPV</sequence>
<name>A0A511BS46_9PROT</name>
<keyword evidence="3" id="KW-1185">Reference proteome</keyword>
<dbReference type="Gene3D" id="3.30.420.40">
    <property type="match status" value="2"/>
</dbReference>
<reference evidence="2 3" key="1">
    <citation type="submission" date="2019-07" db="EMBL/GenBank/DDBJ databases">
        <title>Whole genome shotgun sequence of Swaminathania salitolerans NBRC 104436.</title>
        <authorList>
            <person name="Hosoyama A."/>
            <person name="Uohara A."/>
            <person name="Ohji S."/>
            <person name="Ichikawa N."/>
        </authorList>
    </citation>
    <scope>NUCLEOTIDE SEQUENCE [LARGE SCALE GENOMIC DNA]</scope>
    <source>
        <strain evidence="2 3">NBRC 104436</strain>
    </source>
</reference>
<organism evidence="2 3">
    <name type="scientific">Swaminathania salitolerans</name>
    <dbReference type="NCBI Taxonomy" id="182838"/>
    <lineage>
        <taxon>Bacteria</taxon>
        <taxon>Pseudomonadati</taxon>
        <taxon>Pseudomonadota</taxon>
        <taxon>Alphaproteobacteria</taxon>
        <taxon>Acetobacterales</taxon>
        <taxon>Acetobacteraceae</taxon>
        <taxon>Swaminathania</taxon>
    </lineage>
</organism>
<proteinExistence type="predicted"/>
<dbReference type="InterPro" id="IPR043129">
    <property type="entry name" value="ATPase_NBD"/>
</dbReference>
<dbReference type="InterPro" id="IPR000905">
    <property type="entry name" value="Gcp-like_dom"/>
</dbReference>
<evidence type="ECO:0000259" key="1">
    <source>
        <dbReference type="Pfam" id="PF00814"/>
    </source>
</evidence>
<dbReference type="AlphaFoldDB" id="A0A511BS46"/>
<accession>A0A511BS46</accession>
<dbReference type="Proteomes" id="UP000321405">
    <property type="component" value="Unassembled WGS sequence"/>
</dbReference>
<dbReference type="SUPFAM" id="SSF53067">
    <property type="entry name" value="Actin-like ATPase domain"/>
    <property type="match status" value="1"/>
</dbReference>
<feature type="domain" description="Gcp-like" evidence="1">
    <location>
        <begin position="51"/>
        <end position="108"/>
    </location>
</feature>
<comment type="caution">
    <text evidence="2">The sequence shown here is derived from an EMBL/GenBank/DDBJ whole genome shotgun (WGS) entry which is preliminary data.</text>
</comment>
<evidence type="ECO:0000313" key="2">
    <source>
        <dbReference type="EMBL" id="GEL02653.1"/>
    </source>
</evidence>
<protein>
    <recommendedName>
        <fullName evidence="1">Gcp-like domain-containing protein</fullName>
    </recommendedName>
</protein>
<gene>
    <name evidence="2" type="ORF">SSA02_18160</name>
</gene>
<dbReference type="EMBL" id="BJVC01000004">
    <property type="protein sequence ID" value="GEL02653.1"/>
    <property type="molecule type" value="Genomic_DNA"/>
</dbReference>